<reference evidence="2 3" key="1">
    <citation type="submission" date="2020-08" db="EMBL/GenBank/DDBJ databases">
        <title>Whole genome sequence of Shewanella sp strain PS-2.</title>
        <authorList>
            <person name="Das S.K."/>
        </authorList>
    </citation>
    <scope>NUCLEOTIDE SEQUENCE [LARGE SCALE GENOMIC DNA]</scope>
    <source>
        <strain evidence="2 3">PS-2</strain>
    </source>
</reference>
<gene>
    <name evidence="2" type="ORF">H9J30_17740</name>
</gene>
<feature type="compositionally biased region" description="Polar residues" evidence="1">
    <location>
        <begin position="30"/>
        <end position="46"/>
    </location>
</feature>
<evidence type="ECO:0000256" key="1">
    <source>
        <dbReference type="SAM" id="MobiDB-lite"/>
    </source>
</evidence>
<dbReference type="EMBL" id="JACSDI010000018">
    <property type="protein sequence ID" value="MCG9965742.1"/>
    <property type="molecule type" value="Genomic_DNA"/>
</dbReference>
<accession>A0ABS9QZH5</accession>
<dbReference type="Proteomes" id="UP000829384">
    <property type="component" value="Unassembled WGS sequence"/>
</dbReference>
<keyword evidence="3" id="KW-1185">Reference proteome</keyword>
<feature type="region of interest" description="Disordered" evidence="1">
    <location>
        <begin position="27"/>
        <end position="46"/>
    </location>
</feature>
<sequence>MSDRYRIKVIGSSRHWLYPARLDAERGISTPISKTNTESQSLKNTG</sequence>
<evidence type="ECO:0000313" key="3">
    <source>
        <dbReference type="Proteomes" id="UP000829384"/>
    </source>
</evidence>
<dbReference type="RefSeq" id="WP_240132223.1">
    <property type="nucleotide sequence ID" value="NZ_JACSDI010000018.1"/>
</dbReference>
<protein>
    <submittedName>
        <fullName evidence="2">Uncharacterized protein</fullName>
    </submittedName>
</protein>
<comment type="caution">
    <text evidence="2">The sequence shown here is derived from an EMBL/GenBank/DDBJ whole genome shotgun (WGS) entry which is preliminary data.</text>
</comment>
<evidence type="ECO:0000313" key="2">
    <source>
        <dbReference type="EMBL" id="MCG9965742.1"/>
    </source>
</evidence>
<organism evidence="2 3">
    <name type="scientific">Shewanella cutis</name>
    <dbReference type="NCBI Taxonomy" id="2766780"/>
    <lineage>
        <taxon>Bacteria</taxon>
        <taxon>Pseudomonadati</taxon>
        <taxon>Pseudomonadota</taxon>
        <taxon>Gammaproteobacteria</taxon>
        <taxon>Alteromonadales</taxon>
        <taxon>Shewanellaceae</taxon>
        <taxon>Shewanella</taxon>
    </lineage>
</organism>
<proteinExistence type="predicted"/>
<name>A0ABS9QZH5_9GAMM</name>